<dbReference type="PROSITE" id="PS51462">
    <property type="entry name" value="NUDIX"/>
    <property type="match status" value="1"/>
</dbReference>
<name>A0A381RQU3_9ZZZZ</name>
<dbReference type="Pfam" id="PF00293">
    <property type="entry name" value="NUDIX"/>
    <property type="match status" value="1"/>
</dbReference>
<dbReference type="AlphaFoldDB" id="A0A381RQU3"/>
<dbReference type="PRINTS" id="PR00502">
    <property type="entry name" value="NUDIXFAMILY"/>
</dbReference>
<feature type="domain" description="Nudix hydrolase" evidence="2">
    <location>
        <begin position="6"/>
        <end position="139"/>
    </location>
</feature>
<dbReference type="PROSITE" id="PS00893">
    <property type="entry name" value="NUDIX_BOX"/>
    <property type="match status" value="1"/>
</dbReference>
<proteinExistence type="predicted"/>
<dbReference type="CDD" id="cd04664">
    <property type="entry name" value="NUDIX_DHNTPase_like"/>
    <property type="match status" value="1"/>
</dbReference>
<dbReference type="SUPFAM" id="SSF55811">
    <property type="entry name" value="Nudix"/>
    <property type="match status" value="1"/>
</dbReference>
<dbReference type="GO" id="GO:0006167">
    <property type="term" value="P:AMP biosynthetic process"/>
    <property type="evidence" value="ECO:0007669"/>
    <property type="project" value="TreeGrafter"/>
</dbReference>
<protein>
    <recommendedName>
        <fullName evidence="2">Nudix hydrolase domain-containing protein</fullName>
    </recommendedName>
</protein>
<evidence type="ECO:0000256" key="1">
    <source>
        <dbReference type="ARBA" id="ARBA00022801"/>
    </source>
</evidence>
<dbReference type="EMBL" id="UINC01002218">
    <property type="protein sequence ID" value="SUZ94260.1"/>
    <property type="molecule type" value="Genomic_DNA"/>
</dbReference>
<dbReference type="InterPro" id="IPR020476">
    <property type="entry name" value="Nudix_hydrolase"/>
</dbReference>
<dbReference type="Gene3D" id="3.90.79.10">
    <property type="entry name" value="Nucleoside Triphosphate Pyrophosphohydrolase"/>
    <property type="match status" value="1"/>
</dbReference>
<dbReference type="InterPro" id="IPR020084">
    <property type="entry name" value="NUDIX_hydrolase_CS"/>
</dbReference>
<evidence type="ECO:0000313" key="3">
    <source>
        <dbReference type="EMBL" id="SUZ94260.1"/>
    </source>
</evidence>
<accession>A0A381RQU3</accession>
<organism evidence="3">
    <name type="scientific">marine metagenome</name>
    <dbReference type="NCBI Taxonomy" id="408172"/>
    <lineage>
        <taxon>unclassified sequences</taxon>
        <taxon>metagenomes</taxon>
        <taxon>ecological metagenomes</taxon>
    </lineage>
</organism>
<dbReference type="GO" id="GO:0004081">
    <property type="term" value="F:bis(5'-nucleosyl)-tetraphosphatase (asymmetrical) activity"/>
    <property type="evidence" value="ECO:0007669"/>
    <property type="project" value="TreeGrafter"/>
</dbReference>
<dbReference type="GO" id="GO:0006754">
    <property type="term" value="P:ATP biosynthetic process"/>
    <property type="evidence" value="ECO:0007669"/>
    <property type="project" value="TreeGrafter"/>
</dbReference>
<dbReference type="InterPro" id="IPR000086">
    <property type="entry name" value="NUDIX_hydrolase_dom"/>
</dbReference>
<keyword evidence="1" id="KW-0378">Hydrolase</keyword>
<dbReference type="PANTHER" id="PTHR21340:SF0">
    <property type="entry name" value="BIS(5'-NUCLEOSYL)-TETRAPHOSPHATASE [ASYMMETRICAL]"/>
    <property type="match status" value="1"/>
</dbReference>
<evidence type="ECO:0000259" key="2">
    <source>
        <dbReference type="PROSITE" id="PS51462"/>
    </source>
</evidence>
<dbReference type="InterPro" id="IPR015797">
    <property type="entry name" value="NUDIX_hydrolase-like_dom_sf"/>
</dbReference>
<reference evidence="3" key="1">
    <citation type="submission" date="2018-05" db="EMBL/GenBank/DDBJ databases">
        <authorList>
            <person name="Lanie J.A."/>
            <person name="Ng W.-L."/>
            <person name="Kazmierczak K.M."/>
            <person name="Andrzejewski T.M."/>
            <person name="Davidsen T.M."/>
            <person name="Wayne K.J."/>
            <person name="Tettelin H."/>
            <person name="Glass J.I."/>
            <person name="Rusch D."/>
            <person name="Podicherti R."/>
            <person name="Tsui H.-C.T."/>
            <person name="Winkler M.E."/>
        </authorList>
    </citation>
    <scope>NUCLEOTIDE SEQUENCE</scope>
</reference>
<dbReference type="PANTHER" id="PTHR21340">
    <property type="entry name" value="DIADENOSINE 5,5-P1,P4-TETRAPHOSPHATE PYROPHOSPHOHYDROLASE MUTT"/>
    <property type="match status" value="1"/>
</dbReference>
<sequence>MSATLVKVRVVDTYVFRKIQNGYKFLMLKRAETKIYEHLWQGVAGKIEKGETAWQAAVRELKEETGLTPIRMFIADHVSTFYEENGDLINLVPVFGIETETKRITLSSEHSEYKWMDFEDAERTLAWNGQKKGIRTVYEMLISNDDRMKWSGIKLK</sequence>
<dbReference type="InterPro" id="IPR051325">
    <property type="entry name" value="Nudix_hydrolase_domain"/>
</dbReference>
<gene>
    <name evidence="3" type="ORF">METZ01_LOCUS47114</name>
</gene>